<dbReference type="Proteomes" id="UP000318126">
    <property type="component" value="Unassembled WGS sequence"/>
</dbReference>
<dbReference type="AlphaFoldDB" id="A0A553JV15"/>
<organism evidence="1 2">
    <name type="scientific">Shewanella hanedai</name>
    <name type="common">Alteromonas hanedai</name>
    <dbReference type="NCBI Taxonomy" id="25"/>
    <lineage>
        <taxon>Bacteria</taxon>
        <taxon>Pseudomonadati</taxon>
        <taxon>Pseudomonadota</taxon>
        <taxon>Gammaproteobacteria</taxon>
        <taxon>Alteromonadales</taxon>
        <taxon>Shewanellaceae</taxon>
        <taxon>Shewanella</taxon>
    </lineage>
</organism>
<evidence type="ECO:0000313" key="1">
    <source>
        <dbReference type="EMBL" id="TRY16307.1"/>
    </source>
</evidence>
<reference evidence="2" key="1">
    <citation type="submission" date="2019-07" db="EMBL/GenBank/DDBJ databases">
        <title>Shewanella sp. YLB-08 draft genomic sequence.</title>
        <authorList>
            <person name="Yu L."/>
        </authorList>
    </citation>
    <scope>NUCLEOTIDE SEQUENCE [LARGE SCALE GENOMIC DNA]</scope>
    <source>
        <strain evidence="2">JCM 20706</strain>
    </source>
</reference>
<protein>
    <submittedName>
        <fullName evidence="1">Uncharacterized protein</fullName>
    </submittedName>
</protein>
<evidence type="ECO:0000313" key="2">
    <source>
        <dbReference type="Proteomes" id="UP000318126"/>
    </source>
</evidence>
<keyword evidence="2" id="KW-1185">Reference proteome</keyword>
<dbReference type="OrthoDB" id="8779778at2"/>
<accession>A0A553JV15</accession>
<proteinExistence type="predicted"/>
<name>A0A553JV15_SHEHA</name>
<comment type="caution">
    <text evidence="1">The sequence shown here is derived from an EMBL/GenBank/DDBJ whole genome shotgun (WGS) entry which is preliminary data.</text>
</comment>
<gene>
    <name evidence="1" type="ORF">FN961_01390</name>
</gene>
<sequence>MYKPSRKSNLRGQASVEYLVVCSALIAALLTPIEDSNNVMELCLDSLRDWYSAFAYSKSLPALPN</sequence>
<dbReference type="EMBL" id="VKGK01000001">
    <property type="protein sequence ID" value="TRY16307.1"/>
    <property type="molecule type" value="Genomic_DNA"/>
</dbReference>